<feature type="transmembrane region" description="Helical" evidence="1">
    <location>
        <begin position="109"/>
        <end position="127"/>
    </location>
</feature>
<evidence type="ECO:0000256" key="1">
    <source>
        <dbReference type="SAM" id="Phobius"/>
    </source>
</evidence>
<sequence length="135" mass="14419">MTGLTHMAVASVIYRRGGLPAPVLLAAGFGSHFFLDRIPHYELGLGVNLALGLAGGLLLLRLAVRDRDLLLPVAAVIGLLPDILMQPGISSGFKAFHDFCHFKGSPVSPLMLVTEFAVTAACLLVLFQRKERRGG</sequence>
<proteinExistence type="predicted"/>
<keyword evidence="1" id="KW-1133">Transmembrane helix</keyword>
<feature type="transmembrane region" description="Helical" evidence="1">
    <location>
        <begin position="69"/>
        <end position="89"/>
    </location>
</feature>
<dbReference type="OrthoDB" id="2617635at2"/>
<name>A0A1B7LHK9_9FIRM</name>
<keyword evidence="1" id="KW-0812">Transmembrane</keyword>
<evidence type="ECO:0000313" key="2">
    <source>
        <dbReference type="EMBL" id="OAT85781.1"/>
    </source>
</evidence>
<dbReference type="Proteomes" id="UP000078532">
    <property type="component" value="Unassembled WGS sequence"/>
</dbReference>
<keyword evidence="1" id="KW-0472">Membrane</keyword>
<dbReference type="EMBL" id="LYVF01000047">
    <property type="protein sequence ID" value="OAT85781.1"/>
    <property type="molecule type" value="Genomic_DNA"/>
</dbReference>
<gene>
    <name evidence="2" type="ORF">A6M21_04610</name>
</gene>
<keyword evidence="3" id="KW-1185">Reference proteome</keyword>
<evidence type="ECO:0000313" key="3">
    <source>
        <dbReference type="Proteomes" id="UP000078532"/>
    </source>
</evidence>
<feature type="transmembrane region" description="Helical" evidence="1">
    <location>
        <begin position="12"/>
        <end position="35"/>
    </location>
</feature>
<dbReference type="AlphaFoldDB" id="A0A1B7LHK9"/>
<accession>A0A1B7LHK9</accession>
<feature type="transmembrane region" description="Helical" evidence="1">
    <location>
        <begin position="41"/>
        <end position="62"/>
    </location>
</feature>
<comment type="caution">
    <text evidence="2">The sequence shown here is derived from an EMBL/GenBank/DDBJ whole genome shotgun (WGS) entry which is preliminary data.</text>
</comment>
<dbReference type="RefSeq" id="WP_066666521.1">
    <property type="nucleotide sequence ID" value="NZ_LYVF01000047.1"/>
</dbReference>
<dbReference type="STRING" id="1838280.A6M21_04610"/>
<reference evidence="2 3" key="1">
    <citation type="submission" date="2016-04" db="EMBL/GenBank/DDBJ databases">
        <authorList>
            <person name="Evans L.H."/>
            <person name="Alamgir A."/>
            <person name="Owens N."/>
            <person name="Weber N.D."/>
            <person name="Virtaneva K."/>
            <person name="Barbian K."/>
            <person name="Babar A."/>
            <person name="Rosenke K."/>
        </authorList>
    </citation>
    <scope>NUCLEOTIDE SEQUENCE [LARGE SCALE GENOMIC DNA]</scope>
    <source>
        <strain evidence="2 3">LMa1</strain>
    </source>
</reference>
<organism evidence="2 3">
    <name type="scientific">Desulfotomaculum copahuensis</name>
    <dbReference type="NCBI Taxonomy" id="1838280"/>
    <lineage>
        <taxon>Bacteria</taxon>
        <taxon>Bacillati</taxon>
        <taxon>Bacillota</taxon>
        <taxon>Clostridia</taxon>
        <taxon>Eubacteriales</taxon>
        <taxon>Desulfotomaculaceae</taxon>
        <taxon>Desulfotomaculum</taxon>
    </lineage>
</organism>
<protein>
    <submittedName>
        <fullName evidence="2">Uncharacterized protein</fullName>
    </submittedName>
</protein>